<comment type="caution">
    <text evidence="2">The sequence shown here is derived from an EMBL/GenBank/DDBJ whole genome shotgun (WGS) entry which is preliminary data.</text>
</comment>
<name>A0A177N662_9GAMM</name>
<dbReference type="Proteomes" id="UP000077857">
    <property type="component" value="Unassembled WGS sequence"/>
</dbReference>
<dbReference type="RefSeq" id="WP_064041524.1">
    <property type="nucleotide sequence ID" value="NZ_LUUJ01000101.1"/>
</dbReference>
<protein>
    <recommendedName>
        <fullName evidence="1">HDOD domain-containing protein</fullName>
    </recommendedName>
</protein>
<dbReference type="AlphaFoldDB" id="A0A177N662"/>
<evidence type="ECO:0000313" key="2">
    <source>
        <dbReference type="EMBL" id="OAI13341.1"/>
    </source>
</evidence>
<reference evidence="2 3" key="1">
    <citation type="submission" date="2016-03" db="EMBL/GenBank/DDBJ databases">
        <authorList>
            <person name="Ploux O."/>
        </authorList>
    </citation>
    <scope>NUCLEOTIDE SEQUENCE [LARGE SCALE GENOMIC DNA]</scope>
    <source>
        <strain evidence="2 3">R-45378</strain>
    </source>
</reference>
<dbReference type="OrthoDB" id="9770715at2"/>
<dbReference type="Pfam" id="PF08668">
    <property type="entry name" value="HDOD"/>
    <property type="match status" value="1"/>
</dbReference>
<dbReference type="PROSITE" id="PS51833">
    <property type="entry name" value="HDOD"/>
    <property type="match status" value="1"/>
</dbReference>
<feature type="domain" description="HDOD" evidence="1">
    <location>
        <begin position="18"/>
        <end position="217"/>
    </location>
</feature>
<organism evidence="2 3">
    <name type="scientific">Methylomonas koyamae</name>
    <dbReference type="NCBI Taxonomy" id="702114"/>
    <lineage>
        <taxon>Bacteria</taxon>
        <taxon>Pseudomonadati</taxon>
        <taxon>Pseudomonadota</taxon>
        <taxon>Gammaproteobacteria</taxon>
        <taxon>Methylococcales</taxon>
        <taxon>Methylococcaceae</taxon>
        <taxon>Methylomonas</taxon>
    </lineage>
</organism>
<proteinExistence type="predicted"/>
<accession>A0A177N662</accession>
<dbReference type="InterPro" id="IPR013976">
    <property type="entry name" value="HDOD"/>
</dbReference>
<dbReference type="PANTHER" id="PTHR33525">
    <property type="match status" value="1"/>
</dbReference>
<dbReference type="EMBL" id="LUUJ01000101">
    <property type="protein sequence ID" value="OAI13341.1"/>
    <property type="molecule type" value="Genomic_DNA"/>
</dbReference>
<evidence type="ECO:0000259" key="1">
    <source>
        <dbReference type="PROSITE" id="PS51833"/>
    </source>
</evidence>
<gene>
    <name evidence="2" type="ORF">A1507_17365</name>
</gene>
<sequence length="289" mass="31178">MNGNAQTISFQVGSLKNLPALPEASVRILAAVNTPDISIDKLTSVLALSPGLVARLLGLANSAYFARGAVVSDLRTAIFQVLGLDLVKSLALGIVFNVQFDTRKCQKFDTERFWSESLLTAIAAQRLAADCRQLQAFSASTVYTSGLLLNIGLLALGFLLPDHINGILVKCNASGMAVGDEIARQLGHSHYQLGYVLLNKWQLPTVYQSVLYNYRQLDFSGPERPLLVLLRLSRQLSAGIASGKPIDQAAIDAACHELELAVKMVENTVEWLSENKPALDSLAGIMGGR</sequence>
<dbReference type="SUPFAM" id="SSF109604">
    <property type="entry name" value="HD-domain/PDEase-like"/>
    <property type="match status" value="1"/>
</dbReference>
<dbReference type="PANTHER" id="PTHR33525:SF4">
    <property type="entry name" value="CYCLIC DI-GMP PHOSPHODIESTERASE CDGJ"/>
    <property type="match status" value="1"/>
</dbReference>
<evidence type="ECO:0000313" key="3">
    <source>
        <dbReference type="Proteomes" id="UP000077857"/>
    </source>
</evidence>
<dbReference type="Gene3D" id="1.10.3210.10">
    <property type="entry name" value="Hypothetical protein af1432"/>
    <property type="match status" value="1"/>
</dbReference>
<dbReference type="InterPro" id="IPR052340">
    <property type="entry name" value="RNase_Y/CdgJ"/>
</dbReference>